<dbReference type="InterPro" id="IPR011579">
    <property type="entry name" value="ATPase_dom"/>
</dbReference>
<evidence type="ECO:0000259" key="1">
    <source>
        <dbReference type="Pfam" id="PF01637"/>
    </source>
</evidence>
<dbReference type="GO" id="GO:0005524">
    <property type="term" value="F:ATP binding"/>
    <property type="evidence" value="ECO:0007669"/>
    <property type="project" value="InterPro"/>
</dbReference>
<dbReference type="InterPro" id="IPR027417">
    <property type="entry name" value="P-loop_NTPase"/>
</dbReference>
<evidence type="ECO:0000313" key="2">
    <source>
        <dbReference type="EMBL" id="ADM27612.1"/>
    </source>
</evidence>
<accession>E0STD5</accession>
<dbReference type="Pfam" id="PF01637">
    <property type="entry name" value="ATPase_2"/>
    <property type="match status" value="1"/>
</dbReference>
<evidence type="ECO:0000313" key="3">
    <source>
        <dbReference type="Proteomes" id="UP000001304"/>
    </source>
</evidence>
<protein>
    <submittedName>
        <fullName evidence="2">ATPase</fullName>
    </submittedName>
</protein>
<dbReference type="Proteomes" id="UP000001304">
    <property type="component" value="Chromosome"/>
</dbReference>
<dbReference type="EMBL" id="CP002098">
    <property type="protein sequence ID" value="ADM27612.1"/>
    <property type="molecule type" value="Genomic_DNA"/>
</dbReference>
<name>E0STD5_IGNAA</name>
<reference evidence="2 3" key="1">
    <citation type="journal article" date="2010" name="Stand. Genomic Sci.">
        <title>Complete genome sequence of Ignisphaera aggregans type strain (AQ1.S1).</title>
        <authorList>
            <person name="Goker M."/>
            <person name="Held B."/>
            <person name="Lapidus A."/>
            <person name="Nolan M."/>
            <person name="Spring S."/>
            <person name="Yasawong M."/>
            <person name="Lucas S."/>
            <person name="Glavina Del Rio T."/>
            <person name="Tice H."/>
            <person name="Cheng J.F."/>
            <person name="Goodwin L."/>
            <person name="Tapia R."/>
            <person name="Pitluck S."/>
            <person name="Liolios K."/>
            <person name="Ivanova N."/>
            <person name="Mavromatis K."/>
            <person name="Mikhailova N."/>
            <person name="Pati A."/>
            <person name="Chen A."/>
            <person name="Palaniappan K."/>
            <person name="Brambilla E."/>
            <person name="Land M."/>
            <person name="Hauser L."/>
            <person name="Chang Y.J."/>
            <person name="Jeffries C.D."/>
            <person name="Brettin T."/>
            <person name="Detter J.C."/>
            <person name="Han C."/>
            <person name="Rohde M."/>
            <person name="Sikorski J."/>
            <person name="Woyke T."/>
            <person name="Bristow J."/>
            <person name="Eisen J.A."/>
            <person name="Markowitz V."/>
            <person name="Hugenholtz P."/>
            <person name="Kyrpides N.C."/>
            <person name="Klenk H.P."/>
        </authorList>
    </citation>
    <scope>NUCLEOTIDE SEQUENCE [LARGE SCALE GENOMIC DNA]</scope>
    <source>
        <strain evidence="3">DSM 17230 / JCM 13409 / AQ1.S1</strain>
    </source>
</reference>
<feature type="domain" description="ATPase" evidence="1">
    <location>
        <begin position="16"/>
        <end position="226"/>
    </location>
</feature>
<dbReference type="AlphaFoldDB" id="E0STD5"/>
<organism evidence="2 3">
    <name type="scientific">Ignisphaera aggregans (strain DSM 17230 / JCM 13409 / AQ1.S1)</name>
    <dbReference type="NCBI Taxonomy" id="583356"/>
    <lineage>
        <taxon>Archaea</taxon>
        <taxon>Thermoproteota</taxon>
        <taxon>Thermoprotei</taxon>
        <taxon>Desulfurococcales</taxon>
        <taxon>Desulfurococcaceae</taxon>
        <taxon>Ignisphaera</taxon>
    </lineage>
</organism>
<dbReference type="Gene3D" id="3.40.50.300">
    <property type="entry name" value="P-loop containing nucleotide triphosphate hydrolases"/>
    <property type="match status" value="1"/>
</dbReference>
<keyword evidence="3" id="KW-1185">Reference proteome</keyword>
<dbReference type="HOGENOM" id="CLU_070505_0_0_2"/>
<dbReference type="SUPFAM" id="SSF52540">
    <property type="entry name" value="P-loop containing nucleoside triphosphate hydrolases"/>
    <property type="match status" value="1"/>
</dbReference>
<dbReference type="KEGG" id="iag:Igag_0786"/>
<dbReference type="BioCyc" id="IAGG583356:GHAH-778-MONOMER"/>
<proteinExistence type="predicted"/>
<sequence>MWRRAKLRFMDREIIFVDRERALKQLEEIAERGTYPVYVVYGPEGCGKTAFFKQAFEILESFGYYVVYSSPLSKEVEELLRYSSSLGEIVREVLKLFPEPYSRIADVVINIAGRAMKRFSKPRIAILLDDLFQAVGIDKAEIYTKALLNLIEYPSGDYEKIVVLVSSSEGITRERVGRHRWVDIYLMWNMSRKGFEELYNMLPDPKPSLDILWAWAGGNPWVLQELYRNRWQIDLVIERFAKERKLRTLLTSLDREEIEVLKTSLENPDIIFKSLRNPVIQKLEKLLIEMNLLIEIWDRDERLWIDVPPPEKDTELGIGEYYAWQTPLHKEAVKRILMQIL</sequence>
<gene>
    <name evidence="2" type="ordered locus">Igag_0786</name>
</gene>